<accession>H5X3T4</accession>
<dbReference type="HOGENOM" id="CLU_189219_0_0_11"/>
<dbReference type="Proteomes" id="UP000004926">
    <property type="component" value="Chromosome"/>
</dbReference>
<dbReference type="RefSeq" id="WP_009155530.1">
    <property type="nucleotide sequence ID" value="NZ_CM001439.1"/>
</dbReference>
<evidence type="ECO:0000313" key="2">
    <source>
        <dbReference type="EMBL" id="EHR52152.1"/>
    </source>
</evidence>
<keyword evidence="1" id="KW-0175">Coiled coil</keyword>
<reference evidence="2 3" key="1">
    <citation type="journal article" date="2012" name="Stand. Genomic Sci.">
        <title>Genome sequence of the ocean sediment bacterium Saccharomonospora marina type strain (XMU15(T)).</title>
        <authorList>
            <person name="Klenk H.P."/>
            <person name="Lu M."/>
            <person name="Lucas S."/>
            <person name="Lapidus A."/>
            <person name="Copeland A."/>
            <person name="Pitluck S."/>
            <person name="Goodwin L.A."/>
            <person name="Han C."/>
            <person name="Tapia R."/>
            <person name="Brambilla E.M."/>
            <person name="Potter G."/>
            <person name="Land M."/>
            <person name="Ivanova N."/>
            <person name="Rohde M."/>
            <person name="Goker M."/>
            <person name="Detter J.C."/>
            <person name="Li W.J."/>
            <person name="Kyrpides N.C."/>
            <person name="Woyke T."/>
        </authorList>
    </citation>
    <scope>NUCLEOTIDE SEQUENCE [LARGE SCALE GENOMIC DNA]</scope>
    <source>
        <strain evidence="2 3">XMU15</strain>
    </source>
</reference>
<dbReference type="eggNOG" id="ENOG503268M">
    <property type="taxonomic scope" value="Bacteria"/>
</dbReference>
<dbReference type="AlphaFoldDB" id="H5X3T4"/>
<name>H5X3T4_9PSEU</name>
<evidence type="ECO:0000256" key="1">
    <source>
        <dbReference type="SAM" id="Coils"/>
    </source>
</evidence>
<feature type="coiled-coil region" evidence="1">
    <location>
        <begin position="53"/>
        <end position="80"/>
    </location>
</feature>
<gene>
    <name evidence="2" type="ORF">SacmaDRAFT_3954</name>
</gene>
<dbReference type="STRING" id="882083.SacmaDRAFT_3954"/>
<protein>
    <submittedName>
        <fullName evidence="2">Uncharacterized protein</fullName>
    </submittedName>
</protein>
<keyword evidence="3" id="KW-1185">Reference proteome</keyword>
<organism evidence="2 3">
    <name type="scientific">Saccharomonospora marina XMU15</name>
    <dbReference type="NCBI Taxonomy" id="882083"/>
    <lineage>
        <taxon>Bacteria</taxon>
        <taxon>Bacillati</taxon>
        <taxon>Actinomycetota</taxon>
        <taxon>Actinomycetes</taxon>
        <taxon>Pseudonocardiales</taxon>
        <taxon>Pseudonocardiaceae</taxon>
        <taxon>Saccharomonospora</taxon>
    </lineage>
</organism>
<dbReference type="EMBL" id="CM001439">
    <property type="protein sequence ID" value="EHR52152.1"/>
    <property type="molecule type" value="Genomic_DNA"/>
</dbReference>
<sequence length="88" mass="10162">MQVEMLNRRAMGRYQNFVAAMELVRESLDELDGLIAKVPAKPSTGSGWTVATRDELTGYRRQATDELERLRETAKKYEAELVSRDWRV</sequence>
<evidence type="ECO:0000313" key="3">
    <source>
        <dbReference type="Proteomes" id="UP000004926"/>
    </source>
</evidence>
<dbReference type="OrthoDB" id="3696695at2"/>
<proteinExistence type="predicted"/>